<dbReference type="PANTHER" id="PTHR37984:SF5">
    <property type="entry name" value="PROTEIN NYNRIN-LIKE"/>
    <property type="match status" value="1"/>
</dbReference>
<evidence type="ECO:0000259" key="2">
    <source>
        <dbReference type="PROSITE" id="PS50994"/>
    </source>
</evidence>
<dbReference type="InterPro" id="IPR036397">
    <property type="entry name" value="RNaseH_sf"/>
</dbReference>
<comment type="caution">
    <text evidence="3">The sequence shown here is derived from an EMBL/GenBank/DDBJ whole genome shotgun (WGS) entry which is preliminary data.</text>
</comment>
<sequence length="233" mass="26428">MQAVLAGRQFTKNAADPMEMARIAMSTNPHGLLSDNGPTFTSAEFTRFVNNRGIKHTFTPPYHSASNGVAENMVGTFKDKIAKMIKSGRGLDKSIIKFLLDYRTTPHATTKVTPASLMYRRELRTTFSLLRPSIATQEERQQTQINNVPKTKERNFCVGKEVMVKDFRKEHPDWSRTRIVEQSSPVTFAVVMDNDVLTKLHVNQMRKECVEDKEDARKGEVSTERSETFSPIS</sequence>
<dbReference type="GO" id="GO:0015074">
    <property type="term" value="P:DNA integration"/>
    <property type="evidence" value="ECO:0007669"/>
    <property type="project" value="InterPro"/>
</dbReference>
<dbReference type="PROSITE" id="PS50994">
    <property type="entry name" value="INTEGRASE"/>
    <property type="match status" value="1"/>
</dbReference>
<protein>
    <recommendedName>
        <fullName evidence="2">Integrase catalytic domain-containing protein</fullName>
    </recommendedName>
</protein>
<organism evidence="3 4">
    <name type="scientific">Lasius platythorax</name>
    <dbReference type="NCBI Taxonomy" id="488582"/>
    <lineage>
        <taxon>Eukaryota</taxon>
        <taxon>Metazoa</taxon>
        <taxon>Ecdysozoa</taxon>
        <taxon>Arthropoda</taxon>
        <taxon>Hexapoda</taxon>
        <taxon>Insecta</taxon>
        <taxon>Pterygota</taxon>
        <taxon>Neoptera</taxon>
        <taxon>Endopterygota</taxon>
        <taxon>Hymenoptera</taxon>
        <taxon>Apocrita</taxon>
        <taxon>Aculeata</taxon>
        <taxon>Formicoidea</taxon>
        <taxon>Formicidae</taxon>
        <taxon>Formicinae</taxon>
        <taxon>Lasius</taxon>
        <taxon>Lasius</taxon>
    </lineage>
</organism>
<dbReference type="PANTHER" id="PTHR37984">
    <property type="entry name" value="PROTEIN CBG26694"/>
    <property type="match status" value="1"/>
</dbReference>
<keyword evidence="4" id="KW-1185">Reference proteome</keyword>
<dbReference type="EMBL" id="CAXIPU020000424">
    <property type="protein sequence ID" value="CAL1671851.1"/>
    <property type="molecule type" value="Genomic_DNA"/>
</dbReference>
<gene>
    <name evidence="3" type="ORF">LPLAT_LOCUS5271</name>
</gene>
<reference evidence="3" key="1">
    <citation type="submission" date="2024-04" db="EMBL/GenBank/DDBJ databases">
        <authorList>
            <consortium name="Molecular Ecology Group"/>
        </authorList>
    </citation>
    <scope>NUCLEOTIDE SEQUENCE</scope>
</reference>
<dbReference type="InterPro" id="IPR012337">
    <property type="entry name" value="RNaseH-like_sf"/>
</dbReference>
<proteinExistence type="predicted"/>
<evidence type="ECO:0000256" key="1">
    <source>
        <dbReference type="SAM" id="MobiDB-lite"/>
    </source>
</evidence>
<feature type="domain" description="Integrase catalytic" evidence="2">
    <location>
        <begin position="1"/>
        <end position="122"/>
    </location>
</feature>
<dbReference type="Gene3D" id="3.30.420.10">
    <property type="entry name" value="Ribonuclease H-like superfamily/Ribonuclease H"/>
    <property type="match status" value="1"/>
</dbReference>
<dbReference type="Proteomes" id="UP001497644">
    <property type="component" value="Unassembled WGS sequence"/>
</dbReference>
<dbReference type="InterPro" id="IPR050951">
    <property type="entry name" value="Retrovirus_Pol_polyprotein"/>
</dbReference>
<evidence type="ECO:0000313" key="3">
    <source>
        <dbReference type="EMBL" id="CAL1671851.1"/>
    </source>
</evidence>
<accession>A0AAV2MW78</accession>
<dbReference type="SUPFAM" id="SSF53098">
    <property type="entry name" value="Ribonuclease H-like"/>
    <property type="match status" value="1"/>
</dbReference>
<dbReference type="GO" id="GO:0003676">
    <property type="term" value="F:nucleic acid binding"/>
    <property type="evidence" value="ECO:0007669"/>
    <property type="project" value="InterPro"/>
</dbReference>
<dbReference type="InterPro" id="IPR001584">
    <property type="entry name" value="Integrase_cat-core"/>
</dbReference>
<feature type="region of interest" description="Disordered" evidence="1">
    <location>
        <begin position="211"/>
        <end position="233"/>
    </location>
</feature>
<name>A0AAV2MW78_9HYME</name>
<feature type="compositionally biased region" description="Basic and acidic residues" evidence="1">
    <location>
        <begin position="211"/>
        <end position="227"/>
    </location>
</feature>
<dbReference type="AlphaFoldDB" id="A0AAV2MW78"/>
<evidence type="ECO:0000313" key="4">
    <source>
        <dbReference type="Proteomes" id="UP001497644"/>
    </source>
</evidence>